<gene>
    <name evidence="1" type="ORF">POM88_045535</name>
</gene>
<reference evidence="1" key="1">
    <citation type="submission" date="2023-02" db="EMBL/GenBank/DDBJ databases">
        <title>Genome of toxic invasive species Heracleum sosnowskyi carries increased number of genes despite the absence of recent whole-genome duplications.</title>
        <authorList>
            <person name="Schelkunov M."/>
            <person name="Shtratnikova V."/>
            <person name="Makarenko M."/>
            <person name="Klepikova A."/>
            <person name="Omelchenko D."/>
            <person name="Novikova G."/>
            <person name="Obukhova E."/>
            <person name="Bogdanov V."/>
            <person name="Penin A."/>
            <person name="Logacheva M."/>
        </authorList>
    </citation>
    <scope>NUCLEOTIDE SEQUENCE</scope>
    <source>
        <strain evidence="1">Hsosn_3</strain>
        <tissue evidence="1">Leaf</tissue>
    </source>
</reference>
<evidence type="ECO:0000313" key="1">
    <source>
        <dbReference type="EMBL" id="KAK1361061.1"/>
    </source>
</evidence>
<sequence length="115" mass="12545">MYALATTYKKHGLQWLLGRCVKPSKVSSSNAPTDTYVNELTTKIKQGLAAEVEEKVNQIQAEVDEQVNKKVQQNLSSVLKKFGEANPKITINIEELCLTATSDDDGTPITGGSSF</sequence>
<protein>
    <submittedName>
        <fullName evidence="1">Uncharacterized protein</fullName>
    </submittedName>
</protein>
<name>A0AAD8H743_9APIA</name>
<proteinExistence type="predicted"/>
<evidence type="ECO:0000313" key="2">
    <source>
        <dbReference type="Proteomes" id="UP001237642"/>
    </source>
</evidence>
<comment type="caution">
    <text evidence="1">The sequence shown here is derived from an EMBL/GenBank/DDBJ whole genome shotgun (WGS) entry which is preliminary data.</text>
</comment>
<accession>A0AAD8H743</accession>
<dbReference type="Proteomes" id="UP001237642">
    <property type="component" value="Unassembled WGS sequence"/>
</dbReference>
<dbReference type="AlphaFoldDB" id="A0AAD8H743"/>
<reference evidence="1" key="2">
    <citation type="submission" date="2023-05" db="EMBL/GenBank/DDBJ databases">
        <authorList>
            <person name="Schelkunov M.I."/>
        </authorList>
    </citation>
    <scope>NUCLEOTIDE SEQUENCE</scope>
    <source>
        <strain evidence="1">Hsosn_3</strain>
        <tissue evidence="1">Leaf</tissue>
    </source>
</reference>
<keyword evidence="2" id="KW-1185">Reference proteome</keyword>
<organism evidence="1 2">
    <name type="scientific">Heracleum sosnowskyi</name>
    <dbReference type="NCBI Taxonomy" id="360622"/>
    <lineage>
        <taxon>Eukaryota</taxon>
        <taxon>Viridiplantae</taxon>
        <taxon>Streptophyta</taxon>
        <taxon>Embryophyta</taxon>
        <taxon>Tracheophyta</taxon>
        <taxon>Spermatophyta</taxon>
        <taxon>Magnoliopsida</taxon>
        <taxon>eudicotyledons</taxon>
        <taxon>Gunneridae</taxon>
        <taxon>Pentapetalae</taxon>
        <taxon>asterids</taxon>
        <taxon>campanulids</taxon>
        <taxon>Apiales</taxon>
        <taxon>Apiaceae</taxon>
        <taxon>Apioideae</taxon>
        <taxon>apioid superclade</taxon>
        <taxon>Tordylieae</taxon>
        <taxon>Tordyliinae</taxon>
        <taxon>Heracleum</taxon>
    </lineage>
</organism>
<dbReference type="EMBL" id="JAUIZM010000010">
    <property type="protein sequence ID" value="KAK1361061.1"/>
    <property type="molecule type" value="Genomic_DNA"/>
</dbReference>